<keyword evidence="10" id="KW-0472">Membrane</keyword>
<dbReference type="EC" id="2.7.13.3" evidence="3"/>
<dbReference type="GO" id="GO:0016020">
    <property type="term" value="C:membrane"/>
    <property type="evidence" value="ECO:0007669"/>
    <property type="project" value="UniProtKB-SubCell"/>
</dbReference>
<dbReference type="Gene3D" id="3.30.565.10">
    <property type="entry name" value="Histidine kinase-like ATPase, C-terminal domain"/>
    <property type="match status" value="1"/>
</dbReference>
<keyword evidence="7 13" id="KW-0418">Kinase</keyword>
<dbReference type="InterPro" id="IPR035965">
    <property type="entry name" value="PAS-like_dom_sf"/>
</dbReference>
<dbReference type="SUPFAM" id="SSF55874">
    <property type="entry name" value="ATPase domain of HSP90 chaperone/DNA topoisomerase II/histidine kinase"/>
    <property type="match status" value="1"/>
</dbReference>
<evidence type="ECO:0000256" key="4">
    <source>
        <dbReference type="ARBA" id="ARBA00022553"/>
    </source>
</evidence>
<dbReference type="PRINTS" id="PR00344">
    <property type="entry name" value="BCTRLSENSOR"/>
</dbReference>
<evidence type="ECO:0000256" key="5">
    <source>
        <dbReference type="ARBA" id="ARBA00022679"/>
    </source>
</evidence>
<proteinExistence type="predicted"/>
<keyword evidence="8" id="KW-0067">ATP-binding</keyword>
<dbReference type="GO" id="GO:0005524">
    <property type="term" value="F:ATP binding"/>
    <property type="evidence" value="ECO:0007669"/>
    <property type="project" value="UniProtKB-KW"/>
</dbReference>
<keyword evidence="6" id="KW-0547">Nucleotide-binding</keyword>
<evidence type="ECO:0000256" key="1">
    <source>
        <dbReference type="ARBA" id="ARBA00000085"/>
    </source>
</evidence>
<dbReference type="SMART" id="SM00387">
    <property type="entry name" value="HATPase_c"/>
    <property type="match status" value="1"/>
</dbReference>
<keyword evidence="5" id="KW-0808">Transferase</keyword>
<evidence type="ECO:0000256" key="9">
    <source>
        <dbReference type="ARBA" id="ARBA00023012"/>
    </source>
</evidence>
<dbReference type="CDD" id="cd00082">
    <property type="entry name" value="HisKA"/>
    <property type="match status" value="1"/>
</dbReference>
<dbReference type="InterPro" id="IPR004358">
    <property type="entry name" value="Sig_transdc_His_kin-like_C"/>
</dbReference>
<dbReference type="CDD" id="cd06225">
    <property type="entry name" value="HAMP"/>
    <property type="match status" value="1"/>
</dbReference>
<evidence type="ECO:0000313" key="14">
    <source>
        <dbReference type="Proteomes" id="UP000464178"/>
    </source>
</evidence>
<dbReference type="EMBL" id="LR593886">
    <property type="protein sequence ID" value="VTS01831.1"/>
    <property type="molecule type" value="Genomic_DNA"/>
</dbReference>
<comment type="subcellular location">
    <subcellularLocation>
        <location evidence="2">Membrane</location>
    </subcellularLocation>
</comment>
<name>A0A6P2DIE2_9BACT</name>
<dbReference type="SMART" id="SM00304">
    <property type="entry name" value="HAMP"/>
    <property type="match status" value="1"/>
</dbReference>
<dbReference type="Gene3D" id="1.10.287.130">
    <property type="match status" value="1"/>
</dbReference>
<comment type="catalytic activity">
    <reaction evidence="1">
        <text>ATP + protein L-histidine = ADP + protein N-phospho-L-histidine.</text>
        <dbReference type="EC" id="2.7.13.3"/>
    </reaction>
</comment>
<dbReference type="PROSITE" id="PS50885">
    <property type="entry name" value="HAMP"/>
    <property type="match status" value="1"/>
</dbReference>
<dbReference type="Gene3D" id="6.10.340.10">
    <property type="match status" value="1"/>
</dbReference>
<dbReference type="GO" id="GO:0000155">
    <property type="term" value="F:phosphorelay sensor kinase activity"/>
    <property type="evidence" value="ECO:0007669"/>
    <property type="project" value="InterPro"/>
</dbReference>
<feature type="domain" description="Histidine kinase" evidence="11">
    <location>
        <begin position="394"/>
        <end position="622"/>
    </location>
</feature>
<evidence type="ECO:0000256" key="10">
    <source>
        <dbReference type="SAM" id="Phobius"/>
    </source>
</evidence>
<dbReference type="SUPFAM" id="SSF55785">
    <property type="entry name" value="PYP-like sensor domain (PAS domain)"/>
    <property type="match status" value="1"/>
</dbReference>
<dbReference type="InterPro" id="IPR003660">
    <property type="entry name" value="HAMP_dom"/>
</dbReference>
<evidence type="ECO:0000313" key="13">
    <source>
        <dbReference type="EMBL" id="VTS01831.1"/>
    </source>
</evidence>
<feature type="transmembrane region" description="Helical" evidence="10">
    <location>
        <begin position="182"/>
        <end position="202"/>
    </location>
</feature>
<dbReference type="InterPro" id="IPR036097">
    <property type="entry name" value="HisK_dim/P_sf"/>
</dbReference>
<evidence type="ECO:0000256" key="6">
    <source>
        <dbReference type="ARBA" id="ARBA00022741"/>
    </source>
</evidence>
<dbReference type="GO" id="GO:0030295">
    <property type="term" value="F:protein kinase activator activity"/>
    <property type="evidence" value="ECO:0007669"/>
    <property type="project" value="TreeGrafter"/>
</dbReference>
<dbReference type="SUPFAM" id="SSF47384">
    <property type="entry name" value="Homodimeric domain of signal transducing histidine kinase"/>
    <property type="match status" value="1"/>
</dbReference>
<organism evidence="13 14">
    <name type="scientific">Gemmata massiliana</name>
    <dbReference type="NCBI Taxonomy" id="1210884"/>
    <lineage>
        <taxon>Bacteria</taxon>
        <taxon>Pseudomonadati</taxon>
        <taxon>Planctomycetota</taxon>
        <taxon>Planctomycetia</taxon>
        <taxon>Gemmatales</taxon>
        <taxon>Gemmataceae</taxon>
        <taxon>Gemmata</taxon>
    </lineage>
</organism>
<dbReference type="InterPro" id="IPR003661">
    <property type="entry name" value="HisK_dim/P_dom"/>
</dbReference>
<reference evidence="13 14" key="1">
    <citation type="submission" date="2019-05" db="EMBL/GenBank/DDBJ databases">
        <authorList>
            <consortium name="Science for Life Laboratories"/>
        </authorList>
    </citation>
    <scope>NUCLEOTIDE SEQUENCE [LARGE SCALE GENOMIC DNA]</scope>
    <source>
        <strain evidence="13">Soil9</strain>
    </source>
</reference>
<dbReference type="Pfam" id="PF00672">
    <property type="entry name" value="HAMP"/>
    <property type="match status" value="1"/>
</dbReference>
<keyword evidence="4" id="KW-0597">Phosphoprotein</keyword>
<evidence type="ECO:0000256" key="8">
    <source>
        <dbReference type="ARBA" id="ARBA00022840"/>
    </source>
</evidence>
<dbReference type="Pfam" id="PF00512">
    <property type="entry name" value="HisKA"/>
    <property type="match status" value="1"/>
</dbReference>
<dbReference type="GO" id="GO:0000156">
    <property type="term" value="F:phosphorelay response regulator activity"/>
    <property type="evidence" value="ECO:0007669"/>
    <property type="project" value="TreeGrafter"/>
</dbReference>
<accession>A0A6P2DIE2</accession>
<dbReference type="KEGG" id="gms:SOIL9_77180"/>
<dbReference type="InterPro" id="IPR050351">
    <property type="entry name" value="BphY/WalK/GraS-like"/>
</dbReference>
<keyword evidence="9" id="KW-0902">Two-component regulatory system</keyword>
<evidence type="ECO:0000256" key="7">
    <source>
        <dbReference type="ARBA" id="ARBA00022777"/>
    </source>
</evidence>
<dbReference type="PANTHER" id="PTHR42878:SF7">
    <property type="entry name" value="SENSOR HISTIDINE KINASE GLRK"/>
    <property type="match status" value="1"/>
</dbReference>
<dbReference type="InterPro" id="IPR036890">
    <property type="entry name" value="HATPase_C_sf"/>
</dbReference>
<dbReference type="SUPFAM" id="SSF158472">
    <property type="entry name" value="HAMP domain-like"/>
    <property type="match status" value="1"/>
</dbReference>
<dbReference type="Gene3D" id="3.30.450.20">
    <property type="entry name" value="PAS domain"/>
    <property type="match status" value="1"/>
</dbReference>
<dbReference type="GO" id="GO:0007234">
    <property type="term" value="P:osmosensory signaling via phosphorelay pathway"/>
    <property type="evidence" value="ECO:0007669"/>
    <property type="project" value="TreeGrafter"/>
</dbReference>
<evidence type="ECO:0000259" key="11">
    <source>
        <dbReference type="PROSITE" id="PS50109"/>
    </source>
</evidence>
<dbReference type="RefSeq" id="WP_162672570.1">
    <property type="nucleotide sequence ID" value="NZ_LR593886.1"/>
</dbReference>
<protein>
    <recommendedName>
        <fullName evidence="3">histidine kinase</fullName>
        <ecNumber evidence="3">2.7.13.3</ecNumber>
    </recommendedName>
</protein>
<dbReference type="InterPro" id="IPR005467">
    <property type="entry name" value="His_kinase_dom"/>
</dbReference>
<keyword evidence="10" id="KW-1133">Transmembrane helix</keyword>
<dbReference type="Proteomes" id="UP000464178">
    <property type="component" value="Chromosome"/>
</dbReference>
<dbReference type="InterPro" id="IPR003594">
    <property type="entry name" value="HATPase_dom"/>
</dbReference>
<dbReference type="AlphaFoldDB" id="A0A6P2DIE2"/>
<dbReference type="PROSITE" id="PS50109">
    <property type="entry name" value="HIS_KIN"/>
    <property type="match status" value="1"/>
</dbReference>
<dbReference type="SMART" id="SM00388">
    <property type="entry name" value="HisKA"/>
    <property type="match status" value="1"/>
</dbReference>
<gene>
    <name evidence="13" type="ORF">SOIL9_77180</name>
</gene>
<evidence type="ECO:0000256" key="2">
    <source>
        <dbReference type="ARBA" id="ARBA00004370"/>
    </source>
</evidence>
<keyword evidence="14" id="KW-1185">Reference proteome</keyword>
<feature type="domain" description="HAMP" evidence="12">
    <location>
        <begin position="203"/>
        <end position="255"/>
    </location>
</feature>
<evidence type="ECO:0000259" key="12">
    <source>
        <dbReference type="PROSITE" id="PS50885"/>
    </source>
</evidence>
<dbReference type="Pfam" id="PF02518">
    <property type="entry name" value="HATPase_c"/>
    <property type="match status" value="1"/>
</dbReference>
<dbReference type="PANTHER" id="PTHR42878">
    <property type="entry name" value="TWO-COMPONENT HISTIDINE KINASE"/>
    <property type="match status" value="1"/>
</dbReference>
<sequence>MTGRLQTRFVLAGALLVAATVGSSAWSAITFIRLNAVVDGALRDSQETIDLSAELHSSLEREDDALLLFLSGDTEKARRDLAEERRRGDEGFDRLLGRLRDGEQDERTLAATLRHQIDRYRGAGDGLLARDKNGGLEAYHRQVNPLLRQAAAGCDQLREANFRSMQQAGVRARDEAARGTRLVVAISVLAVALGVGVAVWLARSVLGPVRELTDSVEDIRTGHFDRRVRHITADELGQLGTGFNRMAEALAEYRRSSLGELLTAKTTLEATLNALPDAVLVFGPDGELVAMTPPARALLTGKRSEPATRLADLPFSDEHRAAVIAALAGKPPGTRRLDFGRTFNAVLNGQSHRFLLTAVPIPEFAPDRCGAVAVLDDVTEFARLDELRSELIGVASHELKSPLTALRMNLLMLGEGAVGMAERQRQLLAAAVEGCEELGLTIEELLDVTRIEAGQLRLNLAPVDPAAVLATVRAALQTRFDDAGVRLVVSTETGPVIRGDPVRLRSVVANVLTNALKYSASGGTVEARVSSGQNTRTGAAGTLRITVTDQGPGVPAEFRERVFEKFFRVEHHVNRGPESVRGTGIGLYLCREIVKAHGGSIACEPGDDGCGTRIVISLLADL</sequence>
<keyword evidence="10" id="KW-0812">Transmembrane</keyword>
<evidence type="ECO:0000256" key="3">
    <source>
        <dbReference type="ARBA" id="ARBA00012438"/>
    </source>
</evidence>